<accession>A0A5C8UML2</accession>
<proteinExistence type="predicted"/>
<keyword evidence="2" id="KW-1185">Reference proteome</keyword>
<sequence>MSQTVRSNSSVSPADNEELQELVFDLVRERVLAAIGVGGMWSIDFRKAGDTDAFFGETVAERIARDVAAQIAPQSAELADSAPVLGSYYVAPAVSPSVASTVSADVEQSTGEPAFSNENPAPVTGSVERVVWVAEPSQVAWVAEFAEARTSDRAAAATAETEAEAERAHRRLVA</sequence>
<dbReference type="Proteomes" id="UP000321379">
    <property type="component" value="Unassembled WGS sequence"/>
</dbReference>
<dbReference type="EMBL" id="VRMG01000011">
    <property type="protein sequence ID" value="TXN28720.1"/>
    <property type="molecule type" value="Genomic_DNA"/>
</dbReference>
<evidence type="ECO:0000313" key="1">
    <source>
        <dbReference type="EMBL" id="TXN28720.1"/>
    </source>
</evidence>
<protein>
    <submittedName>
        <fullName evidence="1">Uncharacterized protein</fullName>
    </submittedName>
</protein>
<gene>
    <name evidence="1" type="ORF">FVP33_16100</name>
</gene>
<organism evidence="1 2">
    <name type="scientific">Lacisediminihabitans profunda</name>
    <dbReference type="NCBI Taxonomy" id="2594790"/>
    <lineage>
        <taxon>Bacteria</taxon>
        <taxon>Bacillati</taxon>
        <taxon>Actinomycetota</taxon>
        <taxon>Actinomycetes</taxon>
        <taxon>Micrococcales</taxon>
        <taxon>Microbacteriaceae</taxon>
        <taxon>Lacisediminihabitans</taxon>
    </lineage>
</organism>
<dbReference type="AlphaFoldDB" id="A0A5C8UML2"/>
<name>A0A5C8UML2_9MICO</name>
<comment type="caution">
    <text evidence="1">The sequence shown here is derived from an EMBL/GenBank/DDBJ whole genome shotgun (WGS) entry which is preliminary data.</text>
</comment>
<evidence type="ECO:0000313" key="2">
    <source>
        <dbReference type="Proteomes" id="UP000321379"/>
    </source>
</evidence>
<reference evidence="1 2" key="1">
    <citation type="submission" date="2019-08" db="EMBL/GenBank/DDBJ databases">
        <title>Bacterial whole genome sequence for Glaciihabitans sp. CHu50b-6-2.</title>
        <authorList>
            <person name="Jin L."/>
        </authorList>
    </citation>
    <scope>NUCLEOTIDE SEQUENCE [LARGE SCALE GENOMIC DNA]</scope>
    <source>
        <strain evidence="1 2">CHu50b-6-2</strain>
    </source>
</reference>
<dbReference type="RefSeq" id="WP_147784717.1">
    <property type="nucleotide sequence ID" value="NZ_VRMG01000011.1"/>
</dbReference>